<dbReference type="PRINTS" id="PR00420">
    <property type="entry name" value="RNGMNOXGNASE"/>
</dbReference>
<evidence type="ECO:0000259" key="1">
    <source>
        <dbReference type="Pfam" id="PF17885"/>
    </source>
</evidence>
<dbReference type="SUPFAM" id="SSF51905">
    <property type="entry name" value="FAD/NAD(P)-binding domain"/>
    <property type="match status" value="1"/>
</dbReference>
<protein>
    <submittedName>
        <fullName evidence="2">FAD-binding oxidoreductase</fullName>
    </submittedName>
</protein>
<dbReference type="Proteomes" id="UP000267521">
    <property type="component" value="Unassembled WGS sequence"/>
</dbReference>
<organism evidence="2 3">
    <name type="scientific">Allofranklinella schreckenbergeri</name>
    <dbReference type="NCBI Taxonomy" id="1076744"/>
    <lineage>
        <taxon>Bacteria</taxon>
        <taxon>Pseudomonadati</taxon>
        <taxon>Pseudomonadota</taxon>
        <taxon>Betaproteobacteria</taxon>
        <taxon>Burkholderiales</taxon>
        <taxon>Comamonadaceae</taxon>
        <taxon>Allofranklinella</taxon>
    </lineage>
</organism>
<evidence type="ECO:0000313" key="2">
    <source>
        <dbReference type="EMBL" id="RMW99573.1"/>
    </source>
</evidence>
<dbReference type="InterPro" id="IPR041654">
    <property type="entry name" value="StyA_sbd"/>
</dbReference>
<dbReference type="Pfam" id="PF17885">
    <property type="entry name" value="Smoa_sbd"/>
    <property type="match status" value="1"/>
</dbReference>
<dbReference type="AlphaFoldDB" id="A0A3M6Q8S0"/>
<name>A0A3M6Q8S0_9BURK</name>
<dbReference type="EMBL" id="RDQM01000004">
    <property type="protein sequence ID" value="RMW99573.1"/>
    <property type="molecule type" value="Genomic_DNA"/>
</dbReference>
<gene>
    <name evidence="2" type="ORF">EBQ26_04270</name>
</gene>
<dbReference type="Gene3D" id="3.50.50.60">
    <property type="entry name" value="FAD/NAD(P)-binding domain"/>
    <property type="match status" value="2"/>
</dbReference>
<proteinExistence type="predicted"/>
<reference evidence="2 3" key="1">
    <citation type="submission" date="2018-10" db="EMBL/GenBank/DDBJ databases">
        <title>Comamonadaceae CDC group NO-1 genome sequencing and assembly.</title>
        <authorList>
            <person name="Bernier A.-M."/>
            <person name="Bernard K."/>
        </authorList>
    </citation>
    <scope>NUCLEOTIDE SEQUENCE [LARGE SCALE GENOMIC DNA]</scope>
    <source>
        <strain evidence="2 3">NML970147</strain>
    </source>
</reference>
<feature type="domain" description="Styrene monooxygenase StyA putative substrate binding" evidence="1">
    <location>
        <begin position="148"/>
        <end position="255"/>
    </location>
</feature>
<comment type="caution">
    <text evidence="2">The sequence shown here is derived from an EMBL/GenBank/DDBJ whole genome shotgun (WGS) entry which is preliminary data.</text>
</comment>
<dbReference type="Gene3D" id="3.30.9.40">
    <property type="match status" value="1"/>
</dbReference>
<dbReference type="RefSeq" id="WP_122237783.1">
    <property type="nucleotide sequence ID" value="NZ_RDQM01000004.1"/>
</dbReference>
<dbReference type="InterPro" id="IPR036188">
    <property type="entry name" value="FAD/NAD-bd_sf"/>
</dbReference>
<sequence length="415" mass="45559">MKRIAIVGAGQAGLPLAFGLLDKGYEVTVLTNRSPQQIREGKVLSSQCMFDEALQIERDLGIDEWGEVCPPVQGIGFAVPHPDQPGAKAVDWSARLDKPALSVDQRLKMPVWLERFAERGGDLRIEDVGVDELEALTQSHDLVILAAGKGEVVKLFERDAARSPFDKPQRALALTYVHGLEPTPEYSRVSFNLMAGIGEYFVFPALTLSGPCDIMVFEGVPGGPLDMWRDVKTPQEHLAASKRFLETYLPWEGARAAKVELTDANGVLAGSFPPTIRKPVLTLPSGRMVLGLGDAVAVNDPITGQGSNNATKAAKVYLDAILEHGERPYTREWMEQTFERFWDYAQWVVRWTNSLLTPPPAHVVQALGAAQDSPALASLMANGFNHPPSYFPWWDDAQRTQQLIAQCQALGHQAA</sequence>
<accession>A0A3M6Q8S0</accession>
<evidence type="ECO:0000313" key="3">
    <source>
        <dbReference type="Proteomes" id="UP000267521"/>
    </source>
</evidence>